<proteinExistence type="predicted"/>
<organism evidence="1">
    <name type="scientific">Uncultured Desulfatiglans sp</name>
    <dbReference type="NCBI Taxonomy" id="1748965"/>
    <lineage>
        <taxon>Bacteria</taxon>
        <taxon>Pseudomonadati</taxon>
        <taxon>Thermodesulfobacteriota</taxon>
        <taxon>Desulfobacteria</taxon>
        <taxon>Desulfatiglandales</taxon>
        <taxon>Desulfatiglandaceae</taxon>
        <taxon>Desulfatiglans</taxon>
        <taxon>environmental samples</taxon>
    </lineage>
</organism>
<dbReference type="AlphaFoldDB" id="A0A653ACD8"/>
<evidence type="ECO:0000313" key="1">
    <source>
        <dbReference type="EMBL" id="VBB45579.1"/>
    </source>
</evidence>
<gene>
    <name evidence="1" type="ORF">TRIP_B350530</name>
</gene>
<reference evidence="1" key="1">
    <citation type="submission" date="2018-07" db="EMBL/GenBank/DDBJ databases">
        <authorList>
            <consortium name="Genoscope - CEA"/>
            <person name="William W."/>
        </authorList>
    </citation>
    <scope>NUCLEOTIDE SEQUENCE</scope>
    <source>
        <strain evidence="1">IK1</strain>
    </source>
</reference>
<sequence>MKMLIQKNLKDYALCNIENAFPKDALAKQMIFSSAVTNIHSHQAQIMLPKTACRC</sequence>
<accession>A0A653ACD8</accession>
<name>A0A653ACD8_UNCDX</name>
<dbReference type="EMBL" id="UPXX01000029">
    <property type="protein sequence ID" value="VBB45579.1"/>
    <property type="molecule type" value="Genomic_DNA"/>
</dbReference>
<protein>
    <submittedName>
        <fullName evidence="1">Uncharacterized protein</fullName>
    </submittedName>
</protein>